<organism evidence="1 2">
    <name type="scientific">Chloropicon primus</name>
    <dbReference type="NCBI Taxonomy" id="1764295"/>
    <lineage>
        <taxon>Eukaryota</taxon>
        <taxon>Viridiplantae</taxon>
        <taxon>Chlorophyta</taxon>
        <taxon>Chloropicophyceae</taxon>
        <taxon>Chloropicales</taxon>
        <taxon>Chloropicaceae</taxon>
        <taxon>Chloropicon</taxon>
    </lineage>
</organism>
<protein>
    <submittedName>
        <fullName evidence="1">Uncharacterized protein</fullName>
    </submittedName>
</protein>
<gene>
    <name evidence="1" type="ORF">A3770_20p85950</name>
</gene>
<dbReference type="AlphaFoldDB" id="A0A5B8MZI6"/>
<evidence type="ECO:0000313" key="1">
    <source>
        <dbReference type="EMBL" id="QDZ26077.1"/>
    </source>
</evidence>
<reference evidence="1 2" key="1">
    <citation type="submission" date="2018-07" db="EMBL/GenBank/DDBJ databases">
        <title>The complete nuclear genome of the prasinophyte Chloropicon primus (CCMP1205).</title>
        <authorList>
            <person name="Pombert J.-F."/>
            <person name="Otis C."/>
            <person name="Turmel M."/>
            <person name="Lemieux C."/>
        </authorList>
    </citation>
    <scope>NUCLEOTIDE SEQUENCE [LARGE SCALE GENOMIC DNA]</scope>
    <source>
        <strain evidence="1 2">CCMP1205</strain>
    </source>
</reference>
<dbReference type="EMBL" id="CP031053">
    <property type="protein sequence ID" value="QDZ26077.1"/>
    <property type="molecule type" value="Genomic_DNA"/>
</dbReference>
<sequence>MIVLVLGGAFILMGLGYFSMRKRGMIPAAGGYMPRFNNPFNGYGGGGPPPFQPQAPTAPYHPVKHAEGMPVVRKQVQESPMGMGMGMMGNPMMMGSGETLDSFFGTGDKLIGTMMMDAGKEGAASSGGDIESNLQGNGMVSLGLSNPLFAQLNAGATKAASVSTDEMKKELKSVVHLISMAIDKMDDKDSTQEMLELANRAMKSWEKVEETSTSSEERSDSERISNLVDVKVTLNKLEQVSYMNIQMPASDKAKLMNIITSVRSKIKSYSNEKSGGKANLKRSSIVASMATIKSKMTRKIMQNKLKF</sequence>
<keyword evidence="2" id="KW-1185">Reference proteome</keyword>
<evidence type="ECO:0000313" key="2">
    <source>
        <dbReference type="Proteomes" id="UP000316726"/>
    </source>
</evidence>
<accession>A0A5B8MZI6</accession>
<name>A0A5B8MZI6_9CHLO</name>
<proteinExistence type="predicted"/>
<dbReference type="Proteomes" id="UP000316726">
    <property type="component" value="Chromosome 20"/>
</dbReference>